<accession>A0A430AC39</accession>
<organism evidence="2 3">
    <name type="scientific">Vagococcus fessus</name>
    <dbReference type="NCBI Taxonomy" id="120370"/>
    <lineage>
        <taxon>Bacteria</taxon>
        <taxon>Bacillati</taxon>
        <taxon>Bacillota</taxon>
        <taxon>Bacilli</taxon>
        <taxon>Lactobacillales</taxon>
        <taxon>Enterococcaceae</taxon>
        <taxon>Vagococcus</taxon>
    </lineage>
</organism>
<protein>
    <submittedName>
        <fullName evidence="2">Bacteriocin immunity protein</fullName>
    </submittedName>
</protein>
<gene>
    <name evidence="2" type="ORF">CBF31_01770</name>
</gene>
<dbReference type="GO" id="GO:0030153">
    <property type="term" value="P:bacteriocin immunity"/>
    <property type="evidence" value="ECO:0007669"/>
    <property type="project" value="UniProtKB-KW"/>
</dbReference>
<proteinExistence type="predicted"/>
<dbReference type="SUPFAM" id="SSF109797">
    <property type="entry name" value="Bacteriocin immunity protein-like"/>
    <property type="match status" value="1"/>
</dbReference>
<dbReference type="Gene3D" id="1.20.1440.50">
    <property type="entry name" value="Ta0600-like"/>
    <property type="match status" value="1"/>
</dbReference>
<dbReference type="Pfam" id="PF08951">
    <property type="entry name" value="EntA_Immun"/>
    <property type="match status" value="1"/>
</dbReference>
<evidence type="ECO:0000256" key="1">
    <source>
        <dbReference type="ARBA" id="ARBA00023025"/>
    </source>
</evidence>
<keyword evidence="3" id="KW-1185">Reference proteome</keyword>
<dbReference type="Proteomes" id="UP000287101">
    <property type="component" value="Unassembled WGS sequence"/>
</dbReference>
<keyword evidence="1" id="KW-0079">Bacteriocin immunity</keyword>
<sequence length="118" mass="13320">MDKEIKNNAQRYVGDLIKLLESRTEQPSKLLDITDVLSQVSLKLDSESNPEVLVNKLVNYIRSVAIAGRINFSKEEEALVIELGTIGQKAGINGQYMADFSDKSQFYGIFDKNKIPRR</sequence>
<name>A0A430AC39_9ENTE</name>
<evidence type="ECO:0000313" key="2">
    <source>
        <dbReference type="EMBL" id="RSU04773.1"/>
    </source>
</evidence>
<dbReference type="OrthoDB" id="1907362at2"/>
<evidence type="ECO:0000313" key="3">
    <source>
        <dbReference type="Proteomes" id="UP000287101"/>
    </source>
</evidence>
<dbReference type="RefSeq" id="WP_126830368.1">
    <property type="nucleotide sequence ID" value="NZ_CBCRYB010000002.1"/>
</dbReference>
<dbReference type="InterPro" id="IPR023130">
    <property type="entry name" value="Ta0600-like_sf"/>
</dbReference>
<dbReference type="EMBL" id="NGJY01000001">
    <property type="protein sequence ID" value="RSU04773.1"/>
    <property type="molecule type" value="Genomic_DNA"/>
</dbReference>
<dbReference type="InterPro" id="IPR015046">
    <property type="entry name" value="LciA_Immunity-like"/>
</dbReference>
<dbReference type="AlphaFoldDB" id="A0A430AC39"/>
<comment type="caution">
    <text evidence="2">The sequence shown here is derived from an EMBL/GenBank/DDBJ whole genome shotgun (WGS) entry which is preliminary data.</text>
</comment>
<reference evidence="2 3" key="1">
    <citation type="submission" date="2017-05" db="EMBL/GenBank/DDBJ databases">
        <title>Vagococcus spp. assemblies.</title>
        <authorList>
            <person name="Gulvik C.A."/>
        </authorList>
    </citation>
    <scope>NUCLEOTIDE SEQUENCE [LARGE SCALE GENOMIC DNA]</scope>
    <source>
        <strain evidence="2 3">CCUG 41755</strain>
    </source>
</reference>